<dbReference type="GO" id="GO:0046872">
    <property type="term" value="F:metal ion binding"/>
    <property type="evidence" value="ECO:0007669"/>
    <property type="project" value="UniProtKB-KW"/>
</dbReference>
<dbReference type="OrthoDB" id="9767869at2"/>
<dbReference type="STRING" id="1969733.B5V00_07975"/>
<dbReference type="SUPFAM" id="SSF50022">
    <property type="entry name" value="ISP domain"/>
    <property type="match status" value="1"/>
</dbReference>
<dbReference type="PRINTS" id="PR00162">
    <property type="entry name" value="RIESKE"/>
</dbReference>
<evidence type="ECO:0000256" key="6">
    <source>
        <dbReference type="ARBA" id="ARBA00034078"/>
    </source>
</evidence>
<dbReference type="GO" id="GO:0016020">
    <property type="term" value="C:membrane"/>
    <property type="evidence" value="ECO:0007669"/>
    <property type="project" value="InterPro"/>
</dbReference>
<dbReference type="AlphaFoldDB" id="A0A1X0Y5L3"/>
<proteinExistence type="predicted"/>
<keyword evidence="3" id="KW-0408">Iron</keyword>
<dbReference type="InterPro" id="IPR017941">
    <property type="entry name" value="Rieske_2Fe-2S"/>
</dbReference>
<dbReference type="Gene3D" id="2.102.10.10">
    <property type="entry name" value="Rieske [2Fe-2S] iron-sulphur domain"/>
    <property type="match status" value="1"/>
</dbReference>
<protein>
    <recommendedName>
        <fullName evidence="7">Rieske domain-containing protein</fullName>
    </recommendedName>
</protein>
<comment type="caution">
    <text evidence="8">The sequence shown here is derived from an EMBL/GenBank/DDBJ whole genome shotgun (WGS) entry which is preliminary data.</text>
</comment>
<keyword evidence="5" id="KW-1015">Disulfide bond</keyword>
<name>A0A1X0Y5L3_9BACT</name>
<evidence type="ECO:0000256" key="4">
    <source>
        <dbReference type="ARBA" id="ARBA00023014"/>
    </source>
</evidence>
<evidence type="ECO:0000256" key="3">
    <source>
        <dbReference type="ARBA" id="ARBA00023004"/>
    </source>
</evidence>
<sequence length="149" mass="16690">MSDLIRRRLLKGLLALLGLFGGAVLLDIWSGARRFSEARWQRLLPIDQLPPDGVVPLPQMKVALLVSPKKIAAISLECTHLGCLVTVNERGFYCPCHGSEFGPRGQVYNGPATRDLPWHRLRLHHGAIWVLSGRKQTSPFWHPREESPA</sequence>
<organism evidence="8 9">
    <name type="scientific">Geothermobacter hydrogeniphilus</name>
    <dbReference type="NCBI Taxonomy" id="1969733"/>
    <lineage>
        <taxon>Bacteria</taxon>
        <taxon>Pseudomonadati</taxon>
        <taxon>Thermodesulfobacteriota</taxon>
        <taxon>Desulfuromonadia</taxon>
        <taxon>Desulfuromonadales</taxon>
        <taxon>Geothermobacteraceae</taxon>
        <taxon>Geothermobacter</taxon>
    </lineage>
</organism>
<keyword evidence="4" id="KW-0411">Iron-sulfur</keyword>
<keyword evidence="9" id="KW-1185">Reference proteome</keyword>
<dbReference type="InterPro" id="IPR036922">
    <property type="entry name" value="Rieske_2Fe-2S_sf"/>
</dbReference>
<evidence type="ECO:0000256" key="5">
    <source>
        <dbReference type="ARBA" id="ARBA00023157"/>
    </source>
</evidence>
<dbReference type="InterPro" id="IPR005805">
    <property type="entry name" value="Rieske_Fe-S_prot_C"/>
</dbReference>
<dbReference type="GO" id="GO:0051537">
    <property type="term" value="F:2 iron, 2 sulfur cluster binding"/>
    <property type="evidence" value="ECO:0007669"/>
    <property type="project" value="UniProtKB-KW"/>
</dbReference>
<dbReference type="InterPro" id="IPR014349">
    <property type="entry name" value="Rieske_Fe-S_prot"/>
</dbReference>
<evidence type="ECO:0000256" key="1">
    <source>
        <dbReference type="ARBA" id="ARBA00022714"/>
    </source>
</evidence>
<comment type="cofactor">
    <cofactor evidence="6">
        <name>[2Fe-2S] cluster</name>
        <dbReference type="ChEBI" id="CHEBI:190135"/>
    </cofactor>
</comment>
<evidence type="ECO:0000259" key="7">
    <source>
        <dbReference type="PROSITE" id="PS51296"/>
    </source>
</evidence>
<dbReference type="PROSITE" id="PS51296">
    <property type="entry name" value="RIESKE"/>
    <property type="match status" value="1"/>
</dbReference>
<feature type="domain" description="Rieske" evidence="7">
    <location>
        <begin position="40"/>
        <end position="130"/>
    </location>
</feature>
<dbReference type="Proteomes" id="UP000193136">
    <property type="component" value="Unassembled WGS sequence"/>
</dbReference>
<dbReference type="PANTHER" id="PTHR10134">
    <property type="entry name" value="CYTOCHROME B-C1 COMPLEX SUBUNIT RIESKE, MITOCHONDRIAL"/>
    <property type="match status" value="1"/>
</dbReference>
<evidence type="ECO:0000313" key="9">
    <source>
        <dbReference type="Proteomes" id="UP000193136"/>
    </source>
</evidence>
<evidence type="ECO:0000313" key="8">
    <source>
        <dbReference type="EMBL" id="ORJ60491.1"/>
    </source>
</evidence>
<keyword evidence="2" id="KW-0479">Metal-binding</keyword>
<keyword evidence="1" id="KW-0001">2Fe-2S</keyword>
<dbReference type="EMBL" id="NAAD01000008">
    <property type="protein sequence ID" value="ORJ60491.1"/>
    <property type="molecule type" value="Genomic_DNA"/>
</dbReference>
<dbReference type="RefSeq" id="WP_085010246.1">
    <property type="nucleotide sequence ID" value="NZ_NAAD01000008.1"/>
</dbReference>
<reference evidence="8 9" key="1">
    <citation type="submission" date="2017-03" db="EMBL/GenBank/DDBJ databases">
        <title>Genome sequence of Geothermobacter sp. EPR-M, Deep-Sea Iron Reducer.</title>
        <authorList>
            <person name="Tully B."/>
            <person name="Savalia P."/>
            <person name="Abuyen K."/>
            <person name="Baughan C."/>
            <person name="Romero E."/>
            <person name="Ronkowski C."/>
            <person name="Torres B."/>
            <person name="Tremblay J."/>
            <person name="Trujillo A."/>
            <person name="Tyler M."/>
            <person name="Perez-Rodriguez I."/>
            <person name="Amend J."/>
        </authorList>
    </citation>
    <scope>NUCLEOTIDE SEQUENCE [LARGE SCALE GENOMIC DNA]</scope>
    <source>
        <strain evidence="8 9">EPR-M</strain>
    </source>
</reference>
<dbReference type="Pfam" id="PF00355">
    <property type="entry name" value="Rieske"/>
    <property type="match status" value="1"/>
</dbReference>
<gene>
    <name evidence="8" type="ORF">B5V00_07975</name>
</gene>
<accession>A0A1X0Y5L3</accession>
<evidence type="ECO:0000256" key="2">
    <source>
        <dbReference type="ARBA" id="ARBA00022723"/>
    </source>
</evidence>